<comment type="caution">
    <text evidence="2">The sequence shown here is derived from an EMBL/GenBank/DDBJ whole genome shotgun (WGS) entry which is preliminary data.</text>
</comment>
<dbReference type="AlphaFoldDB" id="A0A831Z128"/>
<dbReference type="Gene3D" id="1.20.120.330">
    <property type="entry name" value="Nucleotidyltransferases domain 2"/>
    <property type="match status" value="1"/>
</dbReference>
<dbReference type="Pfam" id="PF05168">
    <property type="entry name" value="HEPN"/>
    <property type="match status" value="1"/>
</dbReference>
<evidence type="ECO:0000313" key="2">
    <source>
        <dbReference type="EMBL" id="HEX61950.1"/>
    </source>
</evidence>
<dbReference type="InterPro" id="IPR007842">
    <property type="entry name" value="HEPN_dom"/>
</dbReference>
<feature type="domain" description="HEPN" evidence="1">
    <location>
        <begin position="11"/>
        <end position="127"/>
    </location>
</feature>
<gene>
    <name evidence="2" type="ORF">ENR01_02225</name>
</gene>
<proteinExistence type="predicted"/>
<name>A0A831Z128_UNCKA</name>
<protein>
    <submittedName>
        <fullName evidence="2">HEPN domain-containing protein</fullName>
    </submittedName>
</protein>
<dbReference type="SUPFAM" id="SSF81593">
    <property type="entry name" value="Nucleotidyltransferase substrate binding subunit/domain"/>
    <property type="match status" value="1"/>
</dbReference>
<accession>A0A831Z128</accession>
<organism evidence="2">
    <name type="scientific">candidate division WWE3 bacterium</name>
    <dbReference type="NCBI Taxonomy" id="2053526"/>
    <lineage>
        <taxon>Bacteria</taxon>
        <taxon>Katanobacteria</taxon>
    </lineage>
</organism>
<evidence type="ECO:0000259" key="1">
    <source>
        <dbReference type="PROSITE" id="PS50910"/>
    </source>
</evidence>
<reference evidence="2" key="1">
    <citation type="journal article" date="2020" name="mSystems">
        <title>Genome- and Community-Level Interaction Insights into Carbon Utilization and Element Cycling Functions of Hydrothermarchaeota in Hydrothermal Sediment.</title>
        <authorList>
            <person name="Zhou Z."/>
            <person name="Liu Y."/>
            <person name="Xu W."/>
            <person name="Pan J."/>
            <person name="Luo Z.H."/>
            <person name="Li M."/>
        </authorList>
    </citation>
    <scope>NUCLEOTIDE SEQUENCE [LARGE SCALE GENOMIC DNA]</scope>
    <source>
        <strain evidence="2">SpSt-361</strain>
    </source>
</reference>
<dbReference type="EMBL" id="DSPJ01000063">
    <property type="protein sequence ID" value="HEX61950.1"/>
    <property type="molecule type" value="Genomic_DNA"/>
</dbReference>
<dbReference type="PROSITE" id="PS50910">
    <property type="entry name" value="HEPN"/>
    <property type="match status" value="1"/>
</dbReference>
<sequence length="141" mass="15828">MNNVKRADLLFTAAEESLLQGEFSFRRKVWNLSIRRAQEAVELSLTGILALFGVHYPKDHDQAPLAIRLLSNNGFDLGNKSQKIQEISIDLSRKRGPALHQEEGYDLETARKGLDDAKFVLTTVQEVRQALLRKIAAKAGK</sequence>